<keyword evidence="5" id="KW-1185">Reference proteome</keyword>
<dbReference type="SUPFAM" id="SSF51197">
    <property type="entry name" value="Clavaminate synthase-like"/>
    <property type="match status" value="1"/>
</dbReference>
<dbReference type="InterPro" id="IPR003819">
    <property type="entry name" value="TauD/TfdA-like"/>
</dbReference>
<keyword evidence="1" id="KW-0560">Oxidoreductase</keyword>
<protein>
    <recommendedName>
        <fullName evidence="3">TauD/TfdA-like domain-containing protein</fullName>
    </recommendedName>
</protein>
<dbReference type="Pfam" id="PF02668">
    <property type="entry name" value="TauD"/>
    <property type="match status" value="1"/>
</dbReference>
<reference evidence="4" key="1">
    <citation type="submission" date="2023-10" db="EMBL/GenBank/DDBJ databases">
        <authorList>
            <person name="Chen Y."/>
            <person name="Shah S."/>
            <person name="Dougan E. K."/>
            <person name="Thang M."/>
            <person name="Chan C."/>
        </authorList>
    </citation>
    <scope>NUCLEOTIDE SEQUENCE [LARGE SCALE GENOMIC DNA]</scope>
</reference>
<proteinExistence type="predicted"/>
<dbReference type="PANTHER" id="PTHR10696">
    <property type="entry name" value="GAMMA-BUTYROBETAINE HYDROXYLASE-RELATED"/>
    <property type="match status" value="1"/>
</dbReference>
<name>A0ABN9YC90_9DINO</name>
<feature type="domain" description="TauD/TfdA-like" evidence="3">
    <location>
        <begin position="1"/>
        <end position="243"/>
    </location>
</feature>
<dbReference type="InterPro" id="IPR042098">
    <property type="entry name" value="TauD-like_sf"/>
</dbReference>
<dbReference type="Gene3D" id="3.60.130.10">
    <property type="entry name" value="Clavaminate synthase-like"/>
    <property type="match status" value="1"/>
</dbReference>
<organism evidence="4 5">
    <name type="scientific">Prorocentrum cordatum</name>
    <dbReference type="NCBI Taxonomy" id="2364126"/>
    <lineage>
        <taxon>Eukaryota</taxon>
        <taxon>Sar</taxon>
        <taxon>Alveolata</taxon>
        <taxon>Dinophyceae</taxon>
        <taxon>Prorocentrales</taxon>
        <taxon>Prorocentraceae</taxon>
        <taxon>Prorocentrum</taxon>
    </lineage>
</organism>
<evidence type="ECO:0000259" key="3">
    <source>
        <dbReference type="Pfam" id="PF02668"/>
    </source>
</evidence>
<dbReference type="EMBL" id="CAUYUJ010022170">
    <property type="protein sequence ID" value="CAK0909277.1"/>
    <property type="molecule type" value="Genomic_DNA"/>
</dbReference>
<evidence type="ECO:0000256" key="1">
    <source>
        <dbReference type="ARBA" id="ARBA00023002"/>
    </source>
</evidence>
<dbReference type="PANTHER" id="PTHR10696:SF56">
    <property type="entry name" value="TAUD_TFDA-LIKE DOMAIN-CONTAINING PROTEIN"/>
    <property type="match status" value="1"/>
</dbReference>
<comment type="caution">
    <text evidence="4">The sequence shown here is derived from an EMBL/GenBank/DDBJ whole genome shotgun (WGS) entry which is preliminary data.</text>
</comment>
<evidence type="ECO:0000313" key="5">
    <source>
        <dbReference type="Proteomes" id="UP001189429"/>
    </source>
</evidence>
<evidence type="ECO:0000256" key="2">
    <source>
        <dbReference type="ARBA" id="ARBA00023194"/>
    </source>
</evidence>
<evidence type="ECO:0000313" key="4">
    <source>
        <dbReference type="EMBL" id="CAK0909277.1"/>
    </source>
</evidence>
<sequence length="270" mass="31535">MSFRDAPPQMQIFYASRMDQKIGGETPLTDFHGVWVTLQEQESFRKRYEDKQVKYIRNNDDCSSTSKIDPLVQKCWQEMFKTDNRTAVLEACAAEKFECTWDERNRLTMTNLQPFVRRHPVSDKPVWFNHINVLHKDSMALDYERTAVLWGGLYGLWPMMLGIYYRSLFGLLGLFWPETALGSTTTFERGETIPPEDFYAMKRAIWRNSFHQPYQVHDVIVIDNLRVGHGREIYTGPKVSRQVMTAWSDLYPAHWVSDRSTLSDATSAVQ</sequence>
<dbReference type="InterPro" id="IPR050411">
    <property type="entry name" value="AlphaKG_dependent_hydroxylases"/>
</dbReference>
<keyword evidence="2" id="KW-0045">Antibiotic biosynthesis</keyword>
<gene>
    <name evidence="4" type="ORF">PCOR1329_LOCUS83731</name>
</gene>
<accession>A0ABN9YC90</accession>
<dbReference type="Proteomes" id="UP001189429">
    <property type="component" value="Unassembled WGS sequence"/>
</dbReference>